<proteinExistence type="predicted"/>
<dbReference type="InterPro" id="IPR036412">
    <property type="entry name" value="HAD-like_sf"/>
</dbReference>
<dbReference type="InterPro" id="IPR023214">
    <property type="entry name" value="HAD_sf"/>
</dbReference>
<dbReference type="SFLD" id="SFLDS00003">
    <property type="entry name" value="Haloacid_Dehalogenase"/>
    <property type="match status" value="1"/>
</dbReference>
<dbReference type="EMBL" id="JAAZWO010000007">
    <property type="protein sequence ID" value="MBC2397637.1"/>
    <property type="molecule type" value="Genomic_DNA"/>
</dbReference>
<dbReference type="GO" id="GO:0000287">
    <property type="term" value="F:magnesium ion binding"/>
    <property type="evidence" value="ECO:0007669"/>
    <property type="project" value="TreeGrafter"/>
</dbReference>
<dbReference type="Proteomes" id="UP000563151">
    <property type="component" value="Unassembled WGS sequence"/>
</dbReference>
<sequence>MFKLVALDIDGTLLDKDHVLRDEVMYTVNKVKEKGIKVVLASGRDYKALKPFLHKLGVKDLVIGMNGCRVYNKEGKTIFNESIDSIVGKEIINFFQEEKRYIILFIDGNTYVAKFNNYLDHEYYTGIPIEVENLSHFYKEHMNLDKIIVVEEHEKLLEIKDILNKNFKGKINGEFTLSIFLEIFSNKVNKGVMLEKIAKYYNIERNEVMAIGDWDNDIPMIEYAGFGVAMGNASDGLKERADFITKSNEENGVAYALQKFILDSD</sequence>
<dbReference type="SFLD" id="SFLDG01140">
    <property type="entry name" value="C2.B:_Phosphomannomutase_and_P"/>
    <property type="match status" value="1"/>
</dbReference>
<dbReference type="RefSeq" id="WP_035148175.1">
    <property type="nucleotide sequence ID" value="NZ_JAAZWO010000007.1"/>
</dbReference>
<dbReference type="NCBIfam" id="TIGR00099">
    <property type="entry name" value="Cof-subfamily"/>
    <property type="match status" value="1"/>
</dbReference>
<protein>
    <submittedName>
        <fullName evidence="1">Cof-type HAD-IIB family hydrolase</fullName>
    </submittedName>
</protein>
<gene>
    <name evidence="1" type="ORF">HGG79_07585</name>
</gene>
<evidence type="ECO:0000313" key="2">
    <source>
        <dbReference type="Proteomes" id="UP000563151"/>
    </source>
</evidence>
<dbReference type="SUPFAM" id="SSF56784">
    <property type="entry name" value="HAD-like"/>
    <property type="match status" value="1"/>
</dbReference>
<comment type="caution">
    <text evidence="1">The sequence shown here is derived from an EMBL/GenBank/DDBJ whole genome shotgun (WGS) entry which is preliminary data.</text>
</comment>
<name>A0A923E6W6_CLOTT</name>
<dbReference type="GO" id="GO:0016791">
    <property type="term" value="F:phosphatase activity"/>
    <property type="evidence" value="ECO:0007669"/>
    <property type="project" value="UniProtKB-ARBA"/>
</dbReference>
<dbReference type="InterPro" id="IPR000150">
    <property type="entry name" value="Cof"/>
</dbReference>
<evidence type="ECO:0000313" key="1">
    <source>
        <dbReference type="EMBL" id="MBC2397637.1"/>
    </source>
</evidence>
<dbReference type="SFLD" id="SFLDG01144">
    <property type="entry name" value="C2.B.4:_PGP_Like"/>
    <property type="match status" value="1"/>
</dbReference>
<dbReference type="InterPro" id="IPR006379">
    <property type="entry name" value="HAD-SF_hydro_IIB"/>
</dbReference>
<dbReference type="GO" id="GO:0005829">
    <property type="term" value="C:cytosol"/>
    <property type="evidence" value="ECO:0007669"/>
    <property type="project" value="TreeGrafter"/>
</dbReference>
<dbReference type="NCBIfam" id="TIGR01484">
    <property type="entry name" value="HAD-SF-IIB"/>
    <property type="match status" value="1"/>
</dbReference>
<dbReference type="AlphaFoldDB" id="A0A923E6W6"/>
<dbReference type="Pfam" id="PF08282">
    <property type="entry name" value="Hydrolase_3"/>
    <property type="match status" value="1"/>
</dbReference>
<keyword evidence="2" id="KW-1185">Reference proteome</keyword>
<reference evidence="1 2" key="1">
    <citation type="submission" date="2020-04" db="EMBL/GenBank/DDBJ databases">
        <title>Genomic insights into acetone-butanol-ethanol (ABE) fermentation by sequencing solventogenic clostridia strains.</title>
        <authorList>
            <person name="Brown S."/>
        </authorList>
    </citation>
    <scope>NUCLEOTIDE SEQUENCE [LARGE SCALE GENOMIC DNA]</scope>
    <source>
        <strain evidence="1 2">DJ011</strain>
    </source>
</reference>
<dbReference type="Gene3D" id="3.30.1240.10">
    <property type="match status" value="1"/>
</dbReference>
<organism evidence="1 2">
    <name type="scientific">Clostridium tetanomorphum</name>
    <dbReference type="NCBI Taxonomy" id="1553"/>
    <lineage>
        <taxon>Bacteria</taxon>
        <taxon>Bacillati</taxon>
        <taxon>Bacillota</taxon>
        <taxon>Clostridia</taxon>
        <taxon>Eubacteriales</taxon>
        <taxon>Clostridiaceae</taxon>
        <taxon>Clostridium</taxon>
    </lineage>
</organism>
<keyword evidence="1" id="KW-0378">Hydrolase</keyword>
<dbReference type="Gene3D" id="3.40.50.1000">
    <property type="entry name" value="HAD superfamily/HAD-like"/>
    <property type="match status" value="1"/>
</dbReference>
<dbReference type="PANTHER" id="PTHR10000:SF8">
    <property type="entry name" value="HAD SUPERFAMILY HYDROLASE-LIKE, TYPE 3"/>
    <property type="match status" value="1"/>
</dbReference>
<dbReference type="PANTHER" id="PTHR10000">
    <property type="entry name" value="PHOSPHOSERINE PHOSPHATASE"/>
    <property type="match status" value="1"/>
</dbReference>
<dbReference type="CDD" id="cd07516">
    <property type="entry name" value="HAD_Pase"/>
    <property type="match status" value="1"/>
</dbReference>
<accession>A0A923E6W6</accession>